<name>A0A450Z6Q4_9GAMM</name>
<dbReference type="EMBL" id="CAADFT010000194">
    <property type="protein sequence ID" value="VFK49481.1"/>
    <property type="molecule type" value="Genomic_DNA"/>
</dbReference>
<evidence type="ECO:0000313" key="1">
    <source>
        <dbReference type="EMBL" id="VFK49481.1"/>
    </source>
</evidence>
<accession>A0A450Z6Q4</accession>
<reference evidence="1" key="1">
    <citation type="submission" date="2019-02" db="EMBL/GenBank/DDBJ databases">
        <authorList>
            <person name="Gruber-Vodicka R. H."/>
            <person name="Seah K. B. B."/>
        </authorList>
    </citation>
    <scope>NUCLEOTIDE SEQUENCE</scope>
    <source>
        <strain evidence="1">BECK_BZ125</strain>
    </source>
</reference>
<gene>
    <name evidence="1" type="ORF">BECKTC1821E_GA0114239_11942</name>
</gene>
<dbReference type="AlphaFoldDB" id="A0A450Z6Q4"/>
<protein>
    <submittedName>
        <fullName evidence="1">Uncharacterized protein</fullName>
    </submittedName>
</protein>
<sequence length="40" mass="4463">MRFPKAEPKIVSLIHEIIAGLEAHPDLFPNPPVSADDLRK</sequence>
<proteinExistence type="predicted"/>
<organism evidence="1">
    <name type="scientific">Candidatus Kentrum sp. TC</name>
    <dbReference type="NCBI Taxonomy" id="2126339"/>
    <lineage>
        <taxon>Bacteria</taxon>
        <taxon>Pseudomonadati</taxon>
        <taxon>Pseudomonadota</taxon>
        <taxon>Gammaproteobacteria</taxon>
        <taxon>Candidatus Kentrum</taxon>
    </lineage>
</organism>